<evidence type="ECO:0000313" key="2">
    <source>
        <dbReference type="EMBL" id="SKB50039.1"/>
    </source>
</evidence>
<keyword evidence="1" id="KW-0472">Membrane</keyword>
<name>A0A1T5BSC7_9SPHN</name>
<sequence>MSPLIQFMITLAVAMMLLSVAGAAFVRWLAYRCGETL</sequence>
<accession>A0A1T5BSC7</accession>
<organism evidence="2 3">
    <name type="scientific">Sphingopyxis flava</name>
    <dbReference type="NCBI Taxonomy" id="1507287"/>
    <lineage>
        <taxon>Bacteria</taxon>
        <taxon>Pseudomonadati</taxon>
        <taxon>Pseudomonadota</taxon>
        <taxon>Alphaproteobacteria</taxon>
        <taxon>Sphingomonadales</taxon>
        <taxon>Sphingomonadaceae</taxon>
        <taxon>Sphingopyxis</taxon>
    </lineage>
</organism>
<evidence type="ECO:0000256" key="1">
    <source>
        <dbReference type="SAM" id="Phobius"/>
    </source>
</evidence>
<keyword evidence="1" id="KW-0812">Transmembrane</keyword>
<dbReference type="Proteomes" id="UP000190044">
    <property type="component" value="Unassembled WGS sequence"/>
</dbReference>
<evidence type="ECO:0000313" key="3">
    <source>
        <dbReference type="Proteomes" id="UP000190044"/>
    </source>
</evidence>
<gene>
    <name evidence="2" type="ORF">SAMN06295937_100797</name>
</gene>
<dbReference type="EMBL" id="FUYP01000007">
    <property type="protein sequence ID" value="SKB50039.1"/>
    <property type="molecule type" value="Genomic_DNA"/>
</dbReference>
<dbReference type="AlphaFoldDB" id="A0A1T5BSC7"/>
<keyword evidence="1" id="KW-1133">Transmembrane helix</keyword>
<protein>
    <submittedName>
        <fullName evidence="2">Uncharacterized protein</fullName>
    </submittedName>
</protein>
<proteinExistence type="predicted"/>
<reference evidence="3" key="1">
    <citation type="submission" date="2017-02" db="EMBL/GenBank/DDBJ databases">
        <authorList>
            <person name="Varghese N."/>
            <person name="Submissions S."/>
        </authorList>
    </citation>
    <scope>NUCLEOTIDE SEQUENCE [LARGE SCALE GENOMIC DNA]</scope>
    <source>
        <strain evidence="3">R11H</strain>
    </source>
</reference>
<keyword evidence="3" id="KW-1185">Reference proteome</keyword>
<feature type="transmembrane region" description="Helical" evidence="1">
    <location>
        <begin position="6"/>
        <end position="30"/>
    </location>
</feature>